<feature type="binding site" evidence="9">
    <location>
        <position position="93"/>
    </location>
    <ligand>
        <name>glycerol</name>
        <dbReference type="ChEBI" id="CHEBI:17754"/>
    </ligand>
</feature>
<dbReference type="FunFam" id="3.30.420.40:FF:000007">
    <property type="entry name" value="Glycerol kinase"/>
    <property type="match status" value="1"/>
</dbReference>
<organism evidence="13 14">
    <name type="scientific">Hydrocarboniphaga daqingensis</name>
    <dbReference type="NCBI Taxonomy" id="490188"/>
    <lineage>
        <taxon>Bacteria</taxon>
        <taxon>Pseudomonadati</taxon>
        <taxon>Pseudomonadota</taxon>
        <taxon>Gammaproteobacteria</taxon>
        <taxon>Nevskiales</taxon>
        <taxon>Nevskiaceae</taxon>
        <taxon>Hydrocarboniphaga</taxon>
    </lineage>
</organism>
<keyword evidence="3 9" id="KW-0808">Transferase</keyword>
<dbReference type="GO" id="GO:0006072">
    <property type="term" value="P:glycerol-3-phosphate metabolic process"/>
    <property type="evidence" value="ECO:0007669"/>
    <property type="project" value="InterPro"/>
</dbReference>
<evidence type="ECO:0000259" key="11">
    <source>
        <dbReference type="Pfam" id="PF00370"/>
    </source>
</evidence>
<keyword evidence="4 9" id="KW-0547">Nucleotide-binding</keyword>
<dbReference type="SUPFAM" id="SSF53067">
    <property type="entry name" value="Actin-like ATPase domain"/>
    <property type="match status" value="2"/>
</dbReference>
<comment type="similarity">
    <text evidence="2 9 10">Belongs to the FGGY kinase family.</text>
</comment>
<evidence type="ECO:0000256" key="7">
    <source>
        <dbReference type="ARBA" id="ARBA00022840"/>
    </source>
</evidence>
<dbReference type="HAMAP" id="MF_00186">
    <property type="entry name" value="Glycerol_kin"/>
    <property type="match status" value="1"/>
</dbReference>
<dbReference type="InterPro" id="IPR018484">
    <property type="entry name" value="FGGY_N"/>
</dbReference>
<feature type="binding site" evidence="9">
    <location>
        <position position="22"/>
    </location>
    <ligand>
        <name>ATP</name>
        <dbReference type="ChEBI" id="CHEBI:30616"/>
    </ligand>
</feature>
<evidence type="ECO:0000313" key="14">
    <source>
        <dbReference type="Proteomes" id="UP000199758"/>
    </source>
</evidence>
<evidence type="ECO:0000256" key="9">
    <source>
        <dbReference type="HAMAP-Rule" id="MF_00186"/>
    </source>
</evidence>
<evidence type="ECO:0000256" key="1">
    <source>
        <dbReference type="ARBA" id="ARBA00005190"/>
    </source>
</evidence>
<dbReference type="PANTHER" id="PTHR10196">
    <property type="entry name" value="SUGAR KINASE"/>
    <property type="match status" value="1"/>
</dbReference>
<dbReference type="InterPro" id="IPR005999">
    <property type="entry name" value="Glycerol_kin"/>
</dbReference>
<feature type="binding site" evidence="9">
    <location>
        <position position="420"/>
    </location>
    <ligand>
        <name>ADP</name>
        <dbReference type="ChEBI" id="CHEBI:456216"/>
    </ligand>
</feature>
<feature type="domain" description="Carbohydrate kinase FGGY N-terminal" evidence="11">
    <location>
        <begin position="15"/>
        <end position="258"/>
    </location>
</feature>
<dbReference type="GO" id="GO:0005524">
    <property type="term" value="F:ATP binding"/>
    <property type="evidence" value="ECO:0007669"/>
    <property type="project" value="UniProtKB-UniRule"/>
</dbReference>
<feature type="binding site" evidence="9">
    <location>
        <position position="273"/>
    </location>
    <ligand>
        <name>ADP</name>
        <dbReference type="ChEBI" id="CHEBI:456216"/>
    </ligand>
</feature>
<comment type="pathway">
    <text evidence="1 9">Polyol metabolism; glycerol degradation via glycerol kinase pathway; sn-glycerol 3-phosphate from glycerol: step 1/1.</text>
</comment>
<dbReference type="OrthoDB" id="9805576at2"/>
<accession>A0A1M5LQL0</accession>
<dbReference type="GO" id="GO:0004370">
    <property type="term" value="F:glycerol kinase activity"/>
    <property type="evidence" value="ECO:0007669"/>
    <property type="project" value="UniProtKB-UniRule"/>
</dbReference>
<feature type="binding site" evidence="9">
    <location>
        <position position="93"/>
    </location>
    <ligand>
        <name>sn-glycerol 3-phosphate</name>
        <dbReference type="ChEBI" id="CHEBI:57597"/>
    </ligand>
</feature>
<feature type="binding site" evidence="9">
    <location>
        <position position="26"/>
    </location>
    <ligand>
        <name>ADP</name>
        <dbReference type="ChEBI" id="CHEBI:456216"/>
    </ligand>
</feature>
<feature type="binding site" evidence="9">
    <location>
        <position position="320"/>
    </location>
    <ligand>
        <name>ATP</name>
        <dbReference type="ChEBI" id="CHEBI:30616"/>
    </ligand>
</feature>
<dbReference type="Proteomes" id="UP000199758">
    <property type="component" value="Unassembled WGS sequence"/>
</dbReference>
<protein>
    <recommendedName>
        <fullName evidence="9">Glycerol kinase</fullName>
        <ecNumber evidence="9">2.7.1.30</ecNumber>
    </recommendedName>
    <alternativeName>
        <fullName evidence="9">ATP:glycerol 3-phosphotransferase</fullName>
    </alternativeName>
    <alternativeName>
        <fullName evidence="9">Glycerokinase</fullName>
        <shortName evidence="9">GK</shortName>
    </alternativeName>
</protein>
<name>A0A1M5LQL0_9GAMM</name>
<dbReference type="RefSeq" id="WP_072894875.1">
    <property type="nucleotide sequence ID" value="NZ_FQWZ01000002.1"/>
</dbReference>
<keyword evidence="14" id="KW-1185">Reference proteome</keyword>
<evidence type="ECO:0000256" key="4">
    <source>
        <dbReference type="ARBA" id="ARBA00022741"/>
    </source>
</evidence>
<reference evidence="13 14" key="1">
    <citation type="submission" date="2016-11" db="EMBL/GenBank/DDBJ databases">
        <authorList>
            <person name="Jaros S."/>
            <person name="Januszkiewicz K."/>
            <person name="Wedrychowicz H."/>
        </authorList>
    </citation>
    <scope>NUCLEOTIDE SEQUENCE [LARGE SCALE GENOMIC DNA]</scope>
    <source>
        <strain evidence="13 14">CGMCC 1.7049</strain>
    </source>
</reference>
<keyword evidence="6 9" id="KW-0319">Glycerol metabolism</keyword>
<feature type="binding site" evidence="9">
    <location>
        <position position="22"/>
    </location>
    <ligand>
        <name>sn-glycerol 3-phosphate</name>
        <dbReference type="ChEBI" id="CHEBI:57597"/>
    </ligand>
</feature>
<dbReference type="EMBL" id="FQWZ01000002">
    <property type="protein sequence ID" value="SHG67331.1"/>
    <property type="molecule type" value="Genomic_DNA"/>
</dbReference>
<evidence type="ECO:0000256" key="5">
    <source>
        <dbReference type="ARBA" id="ARBA00022777"/>
    </source>
</evidence>
<feature type="binding site" evidence="9">
    <location>
        <position position="416"/>
    </location>
    <ligand>
        <name>ATP</name>
        <dbReference type="ChEBI" id="CHEBI:30616"/>
    </ligand>
</feature>
<keyword evidence="5 9" id="KW-0418">Kinase</keyword>
<dbReference type="GO" id="GO:0019563">
    <property type="term" value="P:glycerol catabolic process"/>
    <property type="evidence" value="ECO:0007669"/>
    <property type="project" value="UniProtKB-UniRule"/>
</dbReference>
<evidence type="ECO:0000256" key="8">
    <source>
        <dbReference type="ARBA" id="ARBA00052101"/>
    </source>
</evidence>
<keyword evidence="7 9" id="KW-0067">ATP-binding</keyword>
<evidence type="ECO:0000259" key="12">
    <source>
        <dbReference type="Pfam" id="PF02782"/>
    </source>
</evidence>
<feature type="binding site" evidence="9">
    <location>
        <position position="24"/>
    </location>
    <ligand>
        <name>ATP</name>
        <dbReference type="ChEBI" id="CHEBI:30616"/>
    </ligand>
</feature>
<dbReference type="Pfam" id="PF02782">
    <property type="entry name" value="FGGY_C"/>
    <property type="match status" value="1"/>
</dbReference>
<evidence type="ECO:0000256" key="10">
    <source>
        <dbReference type="RuleBase" id="RU003733"/>
    </source>
</evidence>
<feature type="binding site" evidence="9">
    <location>
        <position position="92"/>
    </location>
    <ligand>
        <name>glycerol</name>
        <dbReference type="ChEBI" id="CHEBI:17754"/>
    </ligand>
</feature>
<dbReference type="GO" id="GO:0005829">
    <property type="term" value="C:cytosol"/>
    <property type="evidence" value="ECO:0007669"/>
    <property type="project" value="TreeGrafter"/>
</dbReference>
<evidence type="ECO:0000256" key="6">
    <source>
        <dbReference type="ARBA" id="ARBA00022798"/>
    </source>
</evidence>
<proteinExistence type="inferred from homology"/>
<dbReference type="NCBIfam" id="NF000756">
    <property type="entry name" value="PRK00047.1"/>
    <property type="match status" value="1"/>
</dbReference>
<feature type="binding site" evidence="9">
    <location>
        <position position="251"/>
    </location>
    <ligand>
        <name>glycerol</name>
        <dbReference type="ChEBI" id="CHEBI:17754"/>
    </ligand>
</feature>
<comment type="activity regulation">
    <text evidence="9">Inhibited by fructose 1,6-bisphosphate (FBP).</text>
</comment>
<feature type="binding site" evidence="9">
    <location>
        <position position="142"/>
    </location>
    <ligand>
        <name>glycerol</name>
        <dbReference type="ChEBI" id="CHEBI:17754"/>
    </ligand>
</feature>
<dbReference type="Gene3D" id="3.30.420.40">
    <property type="match status" value="2"/>
</dbReference>
<dbReference type="AlphaFoldDB" id="A0A1M5LQL0"/>
<feature type="domain" description="Carbohydrate kinase FGGY C-terminal" evidence="12">
    <location>
        <begin position="269"/>
        <end position="454"/>
    </location>
</feature>
<comment type="function">
    <text evidence="9">Key enzyme in the regulation of glycerol uptake and metabolism. Catalyzes the phosphorylation of glycerol to yield sn-glycerol 3-phosphate.</text>
</comment>
<feature type="binding site" evidence="9">
    <location>
        <position position="252"/>
    </location>
    <ligand>
        <name>glycerol</name>
        <dbReference type="ChEBI" id="CHEBI:17754"/>
    </ligand>
</feature>
<dbReference type="PANTHER" id="PTHR10196:SF78">
    <property type="entry name" value="GLYCEROL KINASE"/>
    <property type="match status" value="1"/>
</dbReference>
<dbReference type="STRING" id="490188.SAMN04488068_1038"/>
<dbReference type="PROSITE" id="PS00445">
    <property type="entry name" value="FGGY_KINASES_2"/>
    <property type="match status" value="1"/>
</dbReference>
<evidence type="ECO:0000256" key="2">
    <source>
        <dbReference type="ARBA" id="ARBA00009156"/>
    </source>
</evidence>
<evidence type="ECO:0000313" key="13">
    <source>
        <dbReference type="EMBL" id="SHG67331.1"/>
    </source>
</evidence>
<feature type="binding site" evidence="9">
    <location>
        <position position="316"/>
    </location>
    <ligand>
        <name>ADP</name>
        <dbReference type="ChEBI" id="CHEBI:456216"/>
    </ligand>
</feature>
<dbReference type="InterPro" id="IPR018485">
    <property type="entry name" value="FGGY_C"/>
</dbReference>
<feature type="binding site" evidence="9">
    <location>
        <position position="92"/>
    </location>
    <ligand>
        <name>sn-glycerol 3-phosphate</name>
        <dbReference type="ChEBI" id="CHEBI:57597"/>
    </ligand>
</feature>
<evidence type="ECO:0000256" key="3">
    <source>
        <dbReference type="ARBA" id="ARBA00022679"/>
    </source>
</evidence>
<dbReference type="InterPro" id="IPR018483">
    <property type="entry name" value="Carb_kinase_FGGY_CS"/>
</dbReference>
<dbReference type="FunFam" id="3.30.420.40:FF:000008">
    <property type="entry name" value="Glycerol kinase"/>
    <property type="match status" value="1"/>
</dbReference>
<dbReference type="Pfam" id="PF00370">
    <property type="entry name" value="FGGY_N"/>
    <property type="match status" value="1"/>
</dbReference>
<dbReference type="NCBIfam" id="TIGR01311">
    <property type="entry name" value="glycerol_kin"/>
    <property type="match status" value="1"/>
</dbReference>
<feature type="binding site" evidence="9">
    <location>
        <position position="251"/>
    </location>
    <ligand>
        <name>sn-glycerol 3-phosphate</name>
        <dbReference type="ChEBI" id="CHEBI:57597"/>
    </ligand>
</feature>
<feature type="binding site" evidence="9">
    <location>
        <position position="416"/>
    </location>
    <ligand>
        <name>ADP</name>
        <dbReference type="ChEBI" id="CHEBI:456216"/>
    </ligand>
</feature>
<feature type="binding site" evidence="9">
    <location>
        <position position="316"/>
    </location>
    <ligand>
        <name>ATP</name>
        <dbReference type="ChEBI" id="CHEBI:30616"/>
    </ligand>
</feature>
<feature type="binding site" evidence="9">
    <location>
        <position position="142"/>
    </location>
    <ligand>
        <name>sn-glycerol 3-phosphate</name>
        <dbReference type="ChEBI" id="CHEBI:57597"/>
    </ligand>
</feature>
<feature type="binding site" evidence="9">
    <location>
        <position position="23"/>
    </location>
    <ligand>
        <name>ATP</name>
        <dbReference type="ChEBI" id="CHEBI:30616"/>
    </ligand>
</feature>
<dbReference type="PIRSF" id="PIRSF000538">
    <property type="entry name" value="GlpK"/>
    <property type="match status" value="1"/>
</dbReference>
<feature type="binding site" evidence="9">
    <location>
        <position position="273"/>
    </location>
    <ligand>
        <name>ATP</name>
        <dbReference type="ChEBI" id="CHEBI:30616"/>
    </ligand>
</feature>
<dbReference type="CDD" id="cd07786">
    <property type="entry name" value="FGGY_EcGK_like"/>
    <property type="match status" value="1"/>
</dbReference>
<dbReference type="PROSITE" id="PS00933">
    <property type="entry name" value="FGGY_KINASES_1"/>
    <property type="match status" value="1"/>
</dbReference>
<feature type="binding site" evidence="9">
    <location>
        <position position="22"/>
    </location>
    <ligand>
        <name>ADP</name>
        <dbReference type="ChEBI" id="CHEBI:456216"/>
    </ligand>
</feature>
<dbReference type="UniPathway" id="UPA00618">
    <property type="reaction ID" value="UER00672"/>
</dbReference>
<gene>
    <name evidence="9" type="primary">glpK</name>
    <name evidence="13" type="ORF">SAMN04488068_1038</name>
</gene>
<dbReference type="InterPro" id="IPR043129">
    <property type="entry name" value="ATPase_NBD"/>
</dbReference>
<comment type="catalytic activity">
    <reaction evidence="8 9">
        <text>glycerol + ATP = sn-glycerol 3-phosphate + ADP + H(+)</text>
        <dbReference type="Rhea" id="RHEA:21644"/>
        <dbReference type="ChEBI" id="CHEBI:15378"/>
        <dbReference type="ChEBI" id="CHEBI:17754"/>
        <dbReference type="ChEBI" id="CHEBI:30616"/>
        <dbReference type="ChEBI" id="CHEBI:57597"/>
        <dbReference type="ChEBI" id="CHEBI:456216"/>
        <dbReference type="EC" id="2.7.1.30"/>
    </reaction>
</comment>
<dbReference type="EC" id="2.7.1.30" evidence="9"/>
<sequence length="506" mass="54964">MTRDTADATDRDTCLLAIDQGTTSTRAIVFDRLGRRLASAARELPQSFPQPGWVEHDPQRIWDDTVACVREALASAATDARGIAALGITNQRETTLIWDRRSGQPIHPAIVWQDRRTAAFCREHADRDGWIAERTGLVLDPYFSATKIAWLLDHVDGARAAAARGELAFGTIDTWLLWNLTGGQVHATDATNASRTALFDIRRQQWDDELLAFFNVPRSLLPDVRDCAADYGHTVPALFGAAIPIRGIAGDQQAAVVGQACFEPGMVKSTYGTGCFMVLNTGKQFTHSRKRLLSTVAYRLGGETTYALEGAIFVAGAAVQWLRDAVRLIGAAGETEALARSIHDTQGVYLVPAFTGLGAPYWDPEARGAIFGLTRDSGIAHIVRAALESTCYQTRDLMQAMAADACVPTELRVDGGMVVNDWLTQFLADVLQIDVLRPQVVETTALGAAYLAGLGAGVYASLDDIAALWRADARFVPERPRADADRLYDGWINAVQRVRVGGTHGT</sequence>
<dbReference type="InterPro" id="IPR000577">
    <property type="entry name" value="Carb_kinase_FGGY"/>
</dbReference>